<protein>
    <submittedName>
        <fullName evidence="1">Uncharacterized protein</fullName>
    </submittedName>
</protein>
<organism evidence="1 2">
    <name type="scientific">Violaceomyces palustris</name>
    <dbReference type="NCBI Taxonomy" id="1673888"/>
    <lineage>
        <taxon>Eukaryota</taxon>
        <taxon>Fungi</taxon>
        <taxon>Dikarya</taxon>
        <taxon>Basidiomycota</taxon>
        <taxon>Ustilaginomycotina</taxon>
        <taxon>Ustilaginomycetes</taxon>
        <taxon>Violaceomycetales</taxon>
        <taxon>Violaceomycetaceae</taxon>
        <taxon>Violaceomyces</taxon>
    </lineage>
</organism>
<keyword evidence="2" id="KW-1185">Reference proteome</keyword>
<dbReference type="EMBL" id="KZ820019">
    <property type="protein sequence ID" value="PWN49675.1"/>
    <property type="molecule type" value="Genomic_DNA"/>
</dbReference>
<accession>A0ACD0NV14</accession>
<gene>
    <name evidence="1" type="ORF">IE53DRAFT_388083</name>
</gene>
<evidence type="ECO:0000313" key="1">
    <source>
        <dbReference type="EMBL" id="PWN49675.1"/>
    </source>
</evidence>
<dbReference type="Proteomes" id="UP000245626">
    <property type="component" value="Unassembled WGS sequence"/>
</dbReference>
<reference evidence="1 2" key="1">
    <citation type="journal article" date="2018" name="Mol. Biol. Evol.">
        <title>Broad Genomic Sampling Reveals a Smut Pathogenic Ancestry of the Fungal Clade Ustilaginomycotina.</title>
        <authorList>
            <person name="Kijpornyongpan T."/>
            <person name="Mondo S.J."/>
            <person name="Barry K."/>
            <person name="Sandor L."/>
            <person name="Lee J."/>
            <person name="Lipzen A."/>
            <person name="Pangilinan J."/>
            <person name="LaButti K."/>
            <person name="Hainaut M."/>
            <person name="Henrissat B."/>
            <person name="Grigoriev I.V."/>
            <person name="Spatafora J.W."/>
            <person name="Aime M.C."/>
        </authorList>
    </citation>
    <scope>NUCLEOTIDE SEQUENCE [LARGE SCALE GENOMIC DNA]</scope>
    <source>
        <strain evidence="1 2">SA 807</strain>
    </source>
</reference>
<proteinExistence type="predicted"/>
<sequence>MKASKSQFGKFKSWGSGIGSKLASAPSLDQASRQDLTGEIEQRGQGNSDLYSATQAYWNYLGKKKPIPFDLSSSDQQHTSLASDGKVLPIEAMGLAMLSYANHLGAQSSAYPACLNLLGEAHLKLGSLQASFAKDTSNIFLARIARSKIAIDSFHAAIKKLDAATARLEAAKAKVQKSKKEKRELEEELRLATAMYDEAVTDVEARAEAIQESEQDDHDCLSTYMQAHLDYLSESHAILEQARLSWVEYSGGGNSDVRRQSTSNSPALPGRPRSTSIPKPRPPPPLPRRASAKEVTEVNRATVASSLTSRSSTSLATIEGGRTLRRSSMNEDPDTAAAAGTGSISKSGNDKERPKRLRMPSFTAATDSVTSVAAGIGSSLGRTKAATSLFSSKTKDGADPSPSATGPSAEKERKERESGIGGASSSRWGGFMGRSKREPGFLEMDASGEAPDSTLSTNFSGNHGDSARYENGSGGAGAFGTESLRETIVNGVGLGESSTTGSYLREKEKRRTMDLSDEAGSPIFRTTSPNGDQHHHHHDVVDVVSFGGDPGYLGSPSSFGLEAHHTGASVLSDGDPFGGGGLVSPQATGPNSFLHHHHHHHHPSRSASGGSGLKTDTEGEEEDEDDFETSALTAGFEAADSNYNATGFDNGLLNPNPAHPPSGNHHPTSSSTETSKSRGPPPPVPSSSTFLSKLKTKVPAPPPLPQR</sequence>
<name>A0ACD0NV14_9BASI</name>
<evidence type="ECO:0000313" key="2">
    <source>
        <dbReference type="Proteomes" id="UP000245626"/>
    </source>
</evidence>